<reference evidence="4" key="1">
    <citation type="submission" date="2023-08" db="EMBL/GenBank/DDBJ databases">
        <title>Functional and genomic diversity of the sorghum phyllosphere microbiome.</title>
        <authorList>
            <person name="Shade A."/>
        </authorList>
    </citation>
    <scope>NUCLEOTIDE SEQUENCE</scope>
    <source>
        <strain evidence="4">SORGH_AS_0974</strain>
    </source>
</reference>
<dbReference type="PANTHER" id="PTHR24078">
    <property type="entry name" value="DNAJ HOMOLOG SUBFAMILY C MEMBER"/>
    <property type="match status" value="1"/>
</dbReference>
<proteinExistence type="predicted"/>
<dbReference type="GO" id="GO:0051082">
    <property type="term" value="F:unfolded protein binding"/>
    <property type="evidence" value="ECO:0007669"/>
    <property type="project" value="InterPro"/>
</dbReference>
<dbReference type="GO" id="GO:0006457">
    <property type="term" value="P:protein folding"/>
    <property type="evidence" value="ECO:0007669"/>
    <property type="project" value="InterPro"/>
</dbReference>
<name>A0AAJ2ETW1_9HYPH</name>
<feature type="domain" description="J" evidence="3">
    <location>
        <begin position="3"/>
        <end position="68"/>
    </location>
</feature>
<dbReference type="InterPro" id="IPR051339">
    <property type="entry name" value="DnaJ_subfamily_B"/>
</dbReference>
<accession>A0AAJ2ETW1</accession>
<dbReference type="InterPro" id="IPR001623">
    <property type="entry name" value="DnaJ_domain"/>
</dbReference>
<dbReference type="EMBL" id="JAVIZC010000003">
    <property type="protein sequence ID" value="MDR6104439.1"/>
    <property type="molecule type" value="Genomic_DNA"/>
</dbReference>
<dbReference type="PRINTS" id="PR00625">
    <property type="entry name" value="JDOMAIN"/>
</dbReference>
<protein>
    <submittedName>
        <fullName evidence="4">DnaJ-class molecular chaperone</fullName>
    </submittedName>
</protein>
<feature type="region of interest" description="Disordered" evidence="2">
    <location>
        <begin position="59"/>
        <end position="97"/>
    </location>
</feature>
<dbReference type="Gene3D" id="1.10.287.110">
    <property type="entry name" value="DnaJ domain"/>
    <property type="match status" value="1"/>
</dbReference>
<sequence length="372" mass="40561">MRDPYSILGVKHDADSDEIKAAWRSKAKTVHPDHNRDDPDATARFTEIGQAYDLLKDPKKRGFYDQARRASDGKQREQTIMQKREAAREAARQAAERAKAAEKLMEELARAQARNEKAAAESTEDPFATATKGSAKPESPEDMLERIFGAEAKVKGGVDAGKSAVNGSVDDASARETSDAGNSVALGFFNALIRRFKAPPPVVEKAPDMTAEAIVTVNDIIAQKQVTLRMPDEREVRFHLPIGTTDGHVVRLKGQGLKLPETPRGDLVVTVLTARDDAFTVKGYDIHTSLPLALADAVLGCEAKVHSPRGEQQVSVPAWSGSDKAIHVPGKGLQKEDGTFGDLVVELRIVLLETPDAKVTDLMRHMREGLYL</sequence>
<dbReference type="InterPro" id="IPR018253">
    <property type="entry name" value="DnaJ_domain_CS"/>
</dbReference>
<dbReference type="SUPFAM" id="SSF46565">
    <property type="entry name" value="Chaperone J-domain"/>
    <property type="match status" value="1"/>
</dbReference>
<dbReference type="GO" id="GO:0005829">
    <property type="term" value="C:cytosol"/>
    <property type="evidence" value="ECO:0007669"/>
    <property type="project" value="TreeGrafter"/>
</dbReference>
<evidence type="ECO:0000313" key="4">
    <source>
        <dbReference type="EMBL" id="MDR6104439.1"/>
    </source>
</evidence>
<dbReference type="SUPFAM" id="SSF49493">
    <property type="entry name" value="HSP40/DnaJ peptide-binding domain"/>
    <property type="match status" value="2"/>
</dbReference>
<evidence type="ECO:0000256" key="2">
    <source>
        <dbReference type="SAM" id="MobiDB-lite"/>
    </source>
</evidence>
<evidence type="ECO:0000259" key="3">
    <source>
        <dbReference type="PROSITE" id="PS50076"/>
    </source>
</evidence>
<dbReference type="Pfam" id="PF00226">
    <property type="entry name" value="DnaJ"/>
    <property type="match status" value="1"/>
</dbReference>
<keyword evidence="1" id="KW-0143">Chaperone</keyword>
<dbReference type="Pfam" id="PF01556">
    <property type="entry name" value="DnaJ_C"/>
    <property type="match status" value="1"/>
</dbReference>
<dbReference type="Proteomes" id="UP001255601">
    <property type="component" value="Unassembled WGS sequence"/>
</dbReference>
<feature type="region of interest" description="Disordered" evidence="2">
    <location>
        <begin position="113"/>
        <end position="140"/>
    </location>
</feature>
<gene>
    <name evidence="4" type="ORF">QE369_004636</name>
</gene>
<dbReference type="PANTHER" id="PTHR24078:SF577">
    <property type="entry name" value="OS05G0562300 PROTEIN"/>
    <property type="match status" value="1"/>
</dbReference>
<organism evidence="4 5">
    <name type="scientific">Agrobacterium larrymoorei</name>
    <dbReference type="NCBI Taxonomy" id="160699"/>
    <lineage>
        <taxon>Bacteria</taxon>
        <taxon>Pseudomonadati</taxon>
        <taxon>Pseudomonadota</taxon>
        <taxon>Alphaproteobacteria</taxon>
        <taxon>Hyphomicrobiales</taxon>
        <taxon>Rhizobiaceae</taxon>
        <taxon>Rhizobium/Agrobacterium group</taxon>
        <taxon>Agrobacterium</taxon>
    </lineage>
</organism>
<evidence type="ECO:0000313" key="5">
    <source>
        <dbReference type="Proteomes" id="UP001255601"/>
    </source>
</evidence>
<dbReference type="AlphaFoldDB" id="A0AAJ2ETW1"/>
<dbReference type="CDD" id="cd10747">
    <property type="entry name" value="DnaJ_C"/>
    <property type="match status" value="1"/>
</dbReference>
<evidence type="ECO:0000256" key="1">
    <source>
        <dbReference type="ARBA" id="ARBA00023186"/>
    </source>
</evidence>
<dbReference type="InterPro" id="IPR036869">
    <property type="entry name" value="J_dom_sf"/>
</dbReference>
<dbReference type="CDD" id="cd06257">
    <property type="entry name" value="DnaJ"/>
    <property type="match status" value="1"/>
</dbReference>
<dbReference type="Gene3D" id="2.60.260.20">
    <property type="entry name" value="Urease metallochaperone UreE, N-terminal domain"/>
    <property type="match status" value="2"/>
</dbReference>
<dbReference type="RefSeq" id="WP_309772582.1">
    <property type="nucleotide sequence ID" value="NZ_JAVIZC010000003.1"/>
</dbReference>
<comment type="caution">
    <text evidence="4">The sequence shown here is derived from an EMBL/GenBank/DDBJ whole genome shotgun (WGS) entry which is preliminary data.</text>
</comment>
<dbReference type="InterPro" id="IPR008971">
    <property type="entry name" value="HSP40/DnaJ_pept-bd"/>
</dbReference>
<dbReference type="GO" id="GO:0051087">
    <property type="term" value="F:protein-folding chaperone binding"/>
    <property type="evidence" value="ECO:0007669"/>
    <property type="project" value="TreeGrafter"/>
</dbReference>
<dbReference type="SMART" id="SM00271">
    <property type="entry name" value="DnaJ"/>
    <property type="match status" value="1"/>
</dbReference>
<dbReference type="PROSITE" id="PS00636">
    <property type="entry name" value="DNAJ_1"/>
    <property type="match status" value="1"/>
</dbReference>
<dbReference type="InterPro" id="IPR002939">
    <property type="entry name" value="DnaJ_C"/>
</dbReference>
<dbReference type="PROSITE" id="PS50076">
    <property type="entry name" value="DNAJ_2"/>
    <property type="match status" value="1"/>
</dbReference>